<gene>
    <name evidence="1" type="ORF">A7J57_05540</name>
</gene>
<reference evidence="1 2" key="1">
    <citation type="submission" date="2016-05" db="EMBL/GenBank/DDBJ databases">
        <authorList>
            <person name="Lavstsen T."/>
            <person name="Jespersen J.S."/>
        </authorList>
    </citation>
    <scope>NUCLEOTIDE SEQUENCE [LARGE SCALE GENOMIC DNA]</scope>
    <source>
        <strain evidence="1 2">KCJ1736</strain>
    </source>
</reference>
<evidence type="ECO:0000313" key="1">
    <source>
        <dbReference type="EMBL" id="OAE43720.1"/>
    </source>
</evidence>
<sequence>MASDKRSDKLKRLVTVQRHMEKMAEVELADTTRARTEVAQSMESTLEAMNSLEPVHQTFSRHYQGRYGRLVVQDRQLEGVQHFQENKVLKEKTKADRLEDRMHVARDLEDREADDNAIYDLLEITNVARSTPASSKVGDS</sequence>
<dbReference type="RefSeq" id="WP_063949726.1">
    <property type="nucleotide sequence ID" value="NZ_CP072308.1"/>
</dbReference>
<organism evidence="1 2">
    <name type="scientific">Agrobacterium tumefaciens</name>
    <dbReference type="NCBI Taxonomy" id="358"/>
    <lineage>
        <taxon>Bacteria</taxon>
        <taxon>Pseudomonadati</taxon>
        <taxon>Pseudomonadota</taxon>
        <taxon>Alphaproteobacteria</taxon>
        <taxon>Hyphomicrobiales</taxon>
        <taxon>Rhizobiaceae</taxon>
        <taxon>Rhizobium/Agrobacterium group</taxon>
        <taxon>Agrobacterium</taxon>
        <taxon>Agrobacterium tumefaciens complex</taxon>
    </lineage>
</organism>
<protein>
    <submittedName>
        <fullName evidence="1">Uncharacterized protein</fullName>
    </submittedName>
</protein>
<proteinExistence type="predicted"/>
<accession>A0A176X9D2</accession>
<name>A0A176X9D2_AGRTU</name>
<dbReference type="AlphaFoldDB" id="A0A176X9D2"/>
<comment type="caution">
    <text evidence="1">The sequence shown here is derived from an EMBL/GenBank/DDBJ whole genome shotgun (WGS) entry which is preliminary data.</text>
</comment>
<dbReference type="EMBL" id="LXPS01000022">
    <property type="protein sequence ID" value="OAE43720.1"/>
    <property type="molecule type" value="Genomic_DNA"/>
</dbReference>
<evidence type="ECO:0000313" key="2">
    <source>
        <dbReference type="Proteomes" id="UP000077098"/>
    </source>
</evidence>
<dbReference type="Proteomes" id="UP000077098">
    <property type="component" value="Unassembled WGS sequence"/>
</dbReference>